<dbReference type="SUPFAM" id="SSF57850">
    <property type="entry name" value="RING/U-box"/>
    <property type="match status" value="1"/>
</dbReference>
<protein>
    <submittedName>
        <fullName evidence="7">Uncharacterized protein</fullName>
    </submittedName>
</protein>
<dbReference type="PROSITE" id="PS50119">
    <property type="entry name" value="ZF_BBOX"/>
    <property type="match status" value="1"/>
</dbReference>
<dbReference type="InterPro" id="IPR047153">
    <property type="entry name" value="TRIM45/56/19-like"/>
</dbReference>
<evidence type="ECO:0000256" key="4">
    <source>
        <dbReference type="PROSITE-ProRule" id="PRU00024"/>
    </source>
</evidence>
<evidence type="ECO:0000256" key="3">
    <source>
        <dbReference type="ARBA" id="ARBA00022833"/>
    </source>
</evidence>
<evidence type="ECO:0000259" key="6">
    <source>
        <dbReference type="PROSITE" id="PS50119"/>
    </source>
</evidence>
<dbReference type="SMART" id="SM00184">
    <property type="entry name" value="RING"/>
    <property type="match status" value="1"/>
</dbReference>
<dbReference type="Pfam" id="PF00643">
    <property type="entry name" value="zf-B_box"/>
    <property type="match status" value="1"/>
</dbReference>
<reference evidence="7 8" key="1">
    <citation type="submission" date="2024-01" db="EMBL/GenBank/DDBJ databases">
        <title>The genome of the rayed Mediterranean limpet Patella caerulea (Linnaeus, 1758).</title>
        <authorList>
            <person name="Anh-Thu Weber A."/>
            <person name="Halstead-Nussloch G."/>
        </authorList>
    </citation>
    <scope>NUCLEOTIDE SEQUENCE [LARGE SCALE GENOMIC DNA]</scope>
    <source>
        <strain evidence="7">AATW-2023a</strain>
        <tissue evidence="7">Whole specimen</tissue>
    </source>
</reference>
<accession>A0AAN8GBN8</accession>
<gene>
    <name evidence="7" type="ORF">SNE40_023065</name>
</gene>
<dbReference type="PANTHER" id="PTHR25462:SF296">
    <property type="entry name" value="MEIOTIC P26, ISOFORM F"/>
    <property type="match status" value="1"/>
</dbReference>
<dbReference type="AlphaFoldDB" id="A0AAN8GBN8"/>
<keyword evidence="8" id="KW-1185">Reference proteome</keyword>
<dbReference type="Gene3D" id="3.30.40.10">
    <property type="entry name" value="Zinc/RING finger domain, C3HC4 (zinc finger)"/>
    <property type="match status" value="1"/>
</dbReference>
<dbReference type="PANTHER" id="PTHR25462">
    <property type="entry name" value="BONUS, ISOFORM C-RELATED"/>
    <property type="match status" value="1"/>
</dbReference>
<dbReference type="Gene3D" id="3.30.160.60">
    <property type="entry name" value="Classic Zinc Finger"/>
    <property type="match status" value="1"/>
</dbReference>
<comment type="caution">
    <text evidence="7">The sequence shown here is derived from an EMBL/GenBank/DDBJ whole genome shotgun (WGS) entry which is preliminary data.</text>
</comment>
<keyword evidence="2 4" id="KW-0863">Zinc-finger</keyword>
<dbReference type="SUPFAM" id="SSF57845">
    <property type="entry name" value="B-box zinc-binding domain"/>
    <property type="match status" value="1"/>
</dbReference>
<keyword evidence="3" id="KW-0862">Zinc</keyword>
<evidence type="ECO:0000259" key="5">
    <source>
        <dbReference type="PROSITE" id="PS50089"/>
    </source>
</evidence>
<dbReference type="InterPro" id="IPR000315">
    <property type="entry name" value="Znf_B-box"/>
</dbReference>
<dbReference type="Pfam" id="PF00097">
    <property type="entry name" value="zf-C3HC4"/>
    <property type="match status" value="1"/>
</dbReference>
<sequence length="649" mass="74360">MAEAAINDDSLFECTICLETFDEPKLLPCFHTFCKKCLTTHIKRNRRKGNVFPCPNCRTHVKVPPKEADGFQTNFYVIAARSSEELLKSRLLEISTVVNNSSKDGDDGCLFEQLCPKHKKQNQMLQFYCSKCDIPICLHCKLTSHEGHNTRDLEDILHCTKDELKEKSETIQSFILKYKAARESAEGLEKKMDHKLQELKASVIGNAEHLHDLVDNRKKILLDMITKSQKKETNKVIQYQKSLEKNNKQMKDLVEHINKEQSKHDIQTLLKLKTTVSEKMKTIDSTPPEFKPDTNEVTYERAANQNGKAREMISNFMGEIVSNEIETVHVDVSKSAYPWLYHEMFELPPITIPPRLVRTIWSRGMSKYIIRCISTESQGRVWVNFDPINPNLELINMNGVTLKKLTVAGKDVSGLALLPAPSNRMVISCPSQKVLYNLDHIYDPTVEQHNRFQLPDTPVAVYQYGGQVYVLIWGKGSAKGVMNTDKKTWLFRNNQELRLKKPNDFMVTREMGLLTVIICDPAGQQVITMQENRGTFCIKHIYKGEGLDQPRNFIPKGLTMFINNELYVSDEGNNLIVHLYINTGRLISIINLSSIGINKPRAIQFSKERKWVADSFGGFYLIHFHVYTREDQSCPARHGLEDYSPLFIG</sequence>
<dbReference type="Gene3D" id="2.120.10.30">
    <property type="entry name" value="TolB, C-terminal domain"/>
    <property type="match status" value="1"/>
</dbReference>
<evidence type="ECO:0000256" key="2">
    <source>
        <dbReference type="ARBA" id="ARBA00022771"/>
    </source>
</evidence>
<dbReference type="InterPro" id="IPR013083">
    <property type="entry name" value="Znf_RING/FYVE/PHD"/>
</dbReference>
<dbReference type="GO" id="GO:0008270">
    <property type="term" value="F:zinc ion binding"/>
    <property type="evidence" value="ECO:0007669"/>
    <property type="project" value="UniProtKB-KW"/>
</dbReference>
<dbReference type="SUPFAM" id="SSF63829">
    <property type="entry name" value="Calcium-dependent phosphotriesterase"/>
    <property type="match status" value="1"/>
</dbReference>
<proteinExistence type="predicted"/>
<organism evidence="7 8">
    <name type="scientific">Patella caerulea</name>
    <name type="common">Rayed Mediterranean limpet</name>
    <dbReference type="NCBI Taxonomy" id="87958"/>
    <lineage>
        <taxon>Eukaryota</taxon>
        <taxon>Metazoa</taxon>
        <taxon>Spiralia</taxon>
        <taxon>Lophotrochozoa</taxon>
        <taxon>Mollusca</taxon>
        <taxon>Gastropoda</taxon>
        <taxon>Patellogastropoda</taxon>
        <taxon>Patelloidea</taxon>
        <taxon>Patellidae</taxon>
        <taxon>Patella</taxon>
    </lineage>
</organism>
<feature type="domain" description="RING-type" evidence="5">
    <location>
        <begin position="14"/>
        <end position="58"/>
    </location>
</feature>
<dbReference type="PROSITE" id="PS50089">
    <property type="entry name" value="ZF_RING_2"/>
    <property type="match status" value="1"/>
</dbReference>
<evidence type="ECO:0000313" key="8">
    <source>
        <dbReference type="Proteomes" id="UP001347796"/>
    </source>
</evidence>
<dbReference type="InterPro" id="IPR011042">
    <property type="entry name" value="6-blade_b-propeller_TolB-like"/>
</dbReference>
<dbReference type="InterPro" id="IPR017907">
    <property type="entry name" value="Znf_RING_CS"/>
</dbReference>
<evidence type="ECO:0000313" key="7">
    <source>
        <dbReference type="EMBL" id="KAK6166346.1"/>
    </source>
</evidence>
<feature type="domain" description="B box-type" evidence="6">
    <location>
        <begin position="114"/>
        <end position="153"/>
    </location>
</feature>
<dbReference type="InterPro" id="IPR001841">
    <property type="entry name" value="Znf_RING"/>
</dbReference>
<name>A0AAN8GBN8_PATCE</name>
<dbReference type="PROSITE" id="PS00518">
    <property type="entry name" value="ZF_RING_1"/>
    <property type="match status" value="1"/>
</dbReference>
<dbReference type="InterPro" id="IPR018957">
    <property type="entry name" value="Znf_C3HC4_RING-type"/>
</dbReference>
<dbReference type="Proteomes" id="UP001347796">
    <property type="component" value="Unassembled WGS sequence"/>
</dbReference>
<evidence type="ECO:0000256" key="1">
    <source>
        <dbReference type="ARBA" id="ARBA00022723"/>
    </source>
</evidence>
<dbReference type="EMBL" id="JAZGQO010000021">
    <property type="protein sequence ID" value="KAK6166346.1"/>
    <property type="molecule type" value="Genomic_DNA"/>
</dbReference>
<keyword evidence="1" id="KW-0479">Metal-binding</keyword>